<keyword evidence="13 22" id="KW-0067">ATP-binding</keyword>
<organism evidence="25 26">
    <name type="scientific">Sulfitobacter guttiformis</name>
    <dbReference type="NCBI Taxonomy" id="74349"/>
    <lineage>
        <taxon>Bacteria</taxon>
        <taxon>Pseudomonadati</taxon>
        <taxon>Pseudomonadota</taxon>
        <taxon>Alphaproteobacteria</taxon>
        <taxon>Rhodobacterales</taxon>
        <taxon>Roseobacteraceae</taxon>
        <taxon>Sulfitobacter</taxon>
    </lineage>
</organism>
<evidence type="ECO:0000256" key="5">
    <source>
        <dbReference type="ARBA" id="ARBA00022475"/>
    </source>
</evidence>
<dbReference type="AlphaFoldDB" id="A0A420DJF9"/>
<evidence type="ECO:0000256" key="7">
    <source>
        <dbReference type="ARBA" id="ARBA00022519"/>
    </source>
</evidence>
<evidence type="ECO:0000256" key="9">
    <source>
        <dbReference type="ARBA" id="ARBA00022692"/>
    </source>
</evidence>
<dbReference type="GO" id="GO:0046872">
    <property type="term" value="F:metal ion binding"/>
    <property type="evidence" value="ECO:0007669"/>
    <property type="project" value="UniProtKB-KW"/>
</dbReference>
<dbReference type="EMBL" id="RAQK01000002">
    <property type="protein sequence ID" value="RKE94373.1"/>
    <property type="molecule type" value="Genomic_DNA"/>
</dbReference>
<dbReference type="PANTHER" id="PTHR34299:SF1">
    <property type="entry name" value="DIACYLGLYCEROL KINASE"/>
    <property type="match status" value="1"/>
</dbReference>
<keyword evidence="14 23" id="KW-0460">Magnesium</keyword>
<keyword evidence="6" id="KW-0444">Lipid biosynthesis</keyword>
<evidence type="ECO:0000256" key="1">
    <source>
        <dbReference type="ARBA" id="ARBA00004429"/>
    </source>
</evidence>
<protein>
    <recommendedName>
        <fullName evidence="4 24">Diacylglycerol kinase</fullName>
        <ecNumber evidence="3 24">2.7.1.107</ecNumber>
    </recommendedName>
</protein>
<feature type="binding site" evidence="23">
    <location>
        <position position="38"/>
    </location>
    <ligand>
        <name>a divalent metal cation</name>
        <dbReference type="ChEBI" id="CHEBI:60240"/>
    </ligand>
</feature>
<evidence type="ECO:0000256" key="21">
    <source>
        <dbReference type="PIRSR" id="PIRSR600829-2"/>
    </source>
</evidence>
<comment type="subcellular location">
    <subcellularLocation>
        <location evidence="1 24">Cell inner membrane</location>
        <topology evidence="1 24">Multi-pass membrane protein</topology>
    </subcellularLocation>
</comment>
<evidence type="ECO:0000256" key="19">
    <source>
        <dbReference type="ARBA" id="ARBA00023264"/>
    </source>
</evidence>
<evidence type="ECO:0000256" key="13">
    <source>
        <dbReference type="ARBA" id="ARBA00022840"/>
    </source>
</evidence>
<dbReference type="GO" id="GO:0006654">
    <property type="term" value="P:phosphatidic acid biosynthetic process"/>
    <property type="evidence" value="ECO:0007669"/>
    <property type="project" value="InterPro"/>
</dbReference>
<dbReference type="InterPro" id="IPR000829">
    <property type="entry name" value="DAGK"/>
</dbReference>
<evidence type="ECO:0000256" key="8">
    <source>
        <dbReference type="ARBA" id="ARBA00022679"/>
    </source>
</evidence>
<feature type="transmembrane region" description="Helical" evidence="24">
    <location>
        <begin position="65"/>
        <end position="85"/>
    </location>
</feature>
<dbReference type="STRING" id="1443111.Z949_975"/>
<keyword evidence="12 24" id="KW-0418">Kinase</keyword>
<evidence type="ECO:0000256" key="3">
    <source>
        <dbReference type="ARBA" id="ARBA00012133"/>
    </source>
</evidence>
<evidence type="ECO:0000313" key="25">
    <source>
        <dbReference type="EMBL" id="RKE94373.1"/>
    </source>
</evidence>
<keyword evidence="16 24" id="KW-0443">Lipid metabolism</keyword>
<dbReference type="Proteomes" id="UP000284407">
    <property type="component" value="Unassembled WGS sequence"/>
</dbReference>
<proteinExistence type="inferred from homology"/>
<dbReference type="GO" id="GO:0005524">
    <property type="term" value="F:ATP binding"/>
    <property type="evidence" value="ECO:0007669"/>
    <property type="project" value="UniProtKB-KW"/>
</dbReference>
<keyword evidence="26" id="KW-1185">Reference proteome</keyword>
<reference evidence="25 26" key="1">
    <citation type="submission" date="2018-09" db="EMBL/GenBank/DDBJ databases">
        <title>Genomic Encyclopedia of Archaeal and Bacterial Type Strains, Phase II (KMG-II): from individual species to whole genera.</title>
        <authorList>
            <person name="Goeker M."/>
        </authorList>
    </citation>
    <scope>NUCLEOTIDE SEQUENCE [LARGE SCALE GENOMIC DNA]</scope>
    <source>
        <strain evidence="25 26">DSM 11458</strain>
    </source>
</reference>
<keyword evidence="5" id="KW-1003">Cell membrane</keyword>
<evidence type="ECO:0000256" key="6">
    <source>
        <dbReference type="ARBA" id="ARBA00022516"/>
    </source>
</evidence>
<evidence type="ECO:0000256" key="10">
    <source>
        <dbReference type="ARBA" id="ARBA00022723"/>
    </source>
</evidence>
<sequence length="132" mass="14125">MSLHPDASRAKPDRVTGIAHIFAATGYSIGGIRRLWQETAFRHIVLGLPVCTGVLALAGARVPDYCVLVILFFGLVATEALNTAIECIVDHLAPHWAEFARDAKDLGSLATMCMLAANGVFVGHVVWRAISA</sequence>
<dbReference type="Pfam" id="PF01219">
    <property type="entry name" value="DAGK_prokar"/>
    <property type="match status" value="1"/>
</dbReference>
<dbReference type="InterPro" id="IPR036945">
    <property type="entry name" value="DAGK_sf"/>
</dbReference>
<dbReference type="EC" id="2.7.1.107" evidence="3 24"/>
<comment type="cofactor">
    <cofactor evidence="23">
        <name>Mg(2+)</name>
        <dbReference type="ChEBI" id="CHEBI:18420"/>
    </cofactor>
    <text evidence="23">Mn(2+), Zn(2+), Cd(2+) and Co(2+) support activity to lesser extents.</text>
</comment>
<comment type="caution">
    <text evidence="25">The sequence shown here is derived from an EMBL/GenBank/DDBJ whole genome shotgun (WGS) entry which is preliminary data.</text>
</comment>
<evidence type="ECO:0000256" key="14">
    <source>
        <dbReference type="ARBA" id="ARBA00022842"/>
    </source>
</evidence>
<evidence type="ECO:0000256" key="23">
    <source>
        <dbReference type="PIRSR" id="PIRSR600829-4"/>
    </source>
</evidence>
<feature type="binding site" evidence="21">
    <location>
        <position position="79"/>
    </location>
    <ligand>
        <name>substrate</name>
    </ligand>
</feature>
<feature type="binding site" evidence="22">
    <location>
        <begin position="104"/>
        <end position="105"/>
    </location>
    <ligand>
        <name>ATP</name>
        <dbReference type="ChEBI" id="CHEBI:30616"/>
    </ligand>
</feature>
<comment type="similarity">
    <text evidence="2 24">Belongs to the bacterial diacylglycerol kinase family.</text>
</comment>
<feature type="binding site" evidence="22">
    <location>
        <position position="38"/>
    </location>
    <ligand>
        <name>ATP</name>
        <dbReference type="ChEBI" id="CHEBI:30616"/>
    </ligand>
</feature>
<keyword evidence="17 24" id="KW-0472">Membrane</keyword>
<feature type="transmembrane region" description="Helical" evidence="24">
    <location>
        <begin position="105"/>
        <end position="127"/>
    </location>
</feature>
<feature type="active site" description="Proton acceptor" evidence="20">
    <location>
        <position position="79"/>
    </location>
</feature>
<keyword evidence="19 24" id="KW-1208">Phospholipid metabolism</keyword>
<dbReference type="InterPro" id="IPR033718">
    <property type="entry name" value="DAGK_prok"/>
</dbReference>
<keyword evidence="10 23" id="KW-0479">Metal-binding</keyword>
<evidence type="ECO:0000256" key="22">
    <source>
        <dbReference type="PIRSR" id="PIRSR600829-3"/>
    </source>
</evidence>
<dbReference type="OrthoDB" id="9796011at2"/>
<dbReference type="GO" id="GO:0004143">
    <property type="term" value="F:ATP-dependent diacylglycerol kinase activity"/>
    <property type="evidence" value="ECO:0007669"/>
    <property type="project" value="UniProtKB-EC"/>
</dbReference>
<feature type="binding site" evidence="23">
    <location>
        <position position="86"/>
    </location>
    <ligand>
        <name>a divalent metal cation</name>
        <dbReference type="ChEBI" id="CHEBI:60240"/>
    </ligand>
</feature>
<evidence type="ECO:0000256" key="17">
    <source>
        <dbReference type="ARBA" id="ARBA00023136"/>
    </source>
</evidence>
<evidence type="ECO:0000256" key="15">
    <source>
        <dbReference type="ARBA" id="ARBA00022989"/>
    </source>
</evidence>
<evidence type="ECO:0000256" key="12">
    <source>
        <dbReference type="ARBA" id="ARBA00022777"/>
    </source>
</evidence>
<feature type="binding site" evidence="22">
    <location>
        <position position="27"/>
    </location>
    <ligand>
        <name>ATP</name>
        <dbReference type="ChEBI" id="CHEBI:30616"/>
    </ligand>
</feature>
<accession>A0A420DJF9</accession>
<dbReference type="CDD" id="cd14264">
    <property type="entry name" value="DAGK_IM"/>
    <property type="match status" value="1"/>
</dbReference>
<evidence type="ECO:0000313" key="26">
    <source>
        <dbReference type="Proteomes" id="UP000284407"/>
    </source>
</evidence>
<evidence type="ECO:0000256" key="24">
    <source>
        <dbReference type="RuleBase" id="RU363065"/>
    </source>
</evidence>
<keyword evidence="7 24" id="KW-0997">Cell inner membrane</keyword>
<dbReference type="GO" id="GO:0005886">
    <property type="term" value="C:plasma membrane"/>
    <property type="evidence" value="ECO:0007669"/>
    <property type="project" value="UniProtKB-SubCell"/>
</dbReference>
<keyword evidence="15 24" id="KW-1133">Transmembrane helix</keyword>
<keyword evidence="9 24" id="KW-0812">Transmembrane</keyword>
<evidence type="ECO:0000256" key="18">
    <source>
        <dbReference type="ARBA" id="ARBA00023209"/>
    </source>
</evidence>
<dbReference type="PANTHER" id="PTHR34299">
    <property type="entry name" value="DIACYLGLYCEROL KINASE"/>
    <property type="match status" value="1"/>
</dbReference>
<evidence type="ECO:0000256" key="20">
    <source>
        <dbReference type="PIRSR" id="PIRSR600829-1"/>
    </source>
</evidence>
<keyword evidence="8 24" id="KW-0808">Transferase</keyword>
<name>A0A420DJF9_9RHOB</name>
<evidence type="ECO:0000256" key="2">
    <source>
        <dbReference type="ARBA" id="ARBA00005967"/>
    </source>
</evidence>
<dbReference type="Gene3D" id="1.10.287.3610">
    <property type="match status" value="1"/>
</dbReference>
<comment type="catalytic activity">
    <reaction evidence="24">
        <text>a 1,2-diacyl-sn-glycerol + ATP = a 1,2-diacyl-sn-glycero-3-phosphate + ADP + H(+)</text>
        <dbReference type="Rhea" id="RHEA:10272"/>
        <dbReference type="ChEBI" id="CHEBI:15378"/>
        <dbReference type="ChEBI" id="CHEBI:17815"/>
        <dbReference type="ChEBI" id="CHEBI:30616"/>
        <dbReference type="ChEBI" id="CHEBI:58608"/>
        <dbReference type="ChEBI" id="CHEBI:456216"/>
        <dbReference type="EC" id="2.7.1.107"/>
    </reaction>
</comment>
<dbReference type="PROSITE" id="PS01069">
    <property type="entry name" value="DAGK_PROKAR"/>
    <property type="match status" value="1"/>
</dbReference>
<feature type="binding site" evidence="22">
    <location>
        <position position="86"/>
    </location>
    <ligand>
        <name>ATP</name>
        <dbReference type="ChEBI" id="CHEBI:30616"/>
    </ligand>
</feature>
<gene>
    <name evidence="25" type="ORF">C8N30_3498</name>
</gene>
<dbReference type="RefSeq" id="WP_025061592.1">
    <property type="nucleotide sequence ID" value="NZ_RAQK01000002.1"/>
</dbReference>
<comment type="function">
    <text evidence="24">Catalyzes the ATP-dependent phosphorylation of sn-l,2-diacylglycerol (DAG) to phosphatidic acid. Involved in the recycling of diacylglycerol produced as a by-product during membrane-derived oligosaccharide (MDO) biosynthesis.</text>
</comment>
<keyword evidence="18" id="KW-0594">Phospholipid biosynthesis</keyword>
<feature type="transmembrane region" description="Helical" evidence="24">
    <location>
        <begin position="40"/>
        <end position="58"/>
    </location>
</feature>
<evidence type="ECO:0000256" key="4">
    <source>
        <dbReference type="ARBA" id="ARBA00017575"/>
    </source>
</evidence>
<evidence type="ECO:0000256" key="11">
    <source>
        <dbReference type="ARBA" id="ARBA00022741"/>
    </source>
</evidence>
<evidence type="ECO:0000256" key="16">
    <source>
        <dbReference type="ARBA" id="ARBA00023098"/>
    </source>
</evidence>
<keyword evidence="11 22" id="KW-0547">Nucleotide-binding</keyword>
<feature type="binding site" evidence="21">
    <location>
        <position position="108"/>
    </location>
    <ligand>
        <name>substrate</name>
    </ligand>
</feature>